<evidence type="ECO:0000256" key="2">
    <source>
        <dbReference type="ARBA" id="ARBA00022723"/>
    </source>
</evidence>
<dbReference type="GO" id="GO:0016829">
    <property type="term" value="F:lyase activity"/>
    <property type="evidence" value="ECO:0007669"/>
    <property type="project" value="UniProtKB-KW"/>
</dbReference>
<name>A0ABS9L3S1_9MICC</name>
<dbReference type="PIRSF" id="PIRSF015582">
    <property type="entry name" value="Cit_lyase_B"/>
    <property type="match status" value="1"/>
</dbReference>
<feature type="domain" description="HpcH/HpaI aldolase/citrate lyase" evidence="4">
    <location>
        <begin position="111"/>
        <end position="216"/>
    </location>
</feature>
<evidence type="ECO:0000313" key="6">
    <source>
        <dbReference type="Proteomes" id="UP001165368"/>
    </source>
</evidence>
<dbReference type="InterPro" id="IPR011206">
    <property type="entry name" value="Citrate_lyase_beta/mcl1/mcl2"/>
</dbReference>
<dbReference type="PANTHER" id="PTHR32308">
    <property type="entry name" value="LYASE BETA SUBUNIT, PUTATIVE (AFU_ORTHOLOGUE AFUA_4G13030)-RELATED"/>
    <property type="match status" value="1"/>
</dbReference>
<keyword evidence="6" id="KW-1185">Reference proteome</keyword>
<comment type="cofactor">
    <cofactor evidence="1">
        <name>Mg(2+)</name>
        <dbReference type="ChEBI" id="CHEBI:18420"/>
    </cofactor>
</comment>
<evidence type="ECO:0000256" key="3">
    <source>
        <dbReference type="ARBA" id="ARBA00022842"/>
    </source>
</evidence>
<protein>
    <submittedName>
        <fullName evidence="5">CoA ester lyase</fullName>
    </submittedName>
</protein>
<dbReference type="PANTHER" id="PTHR32308:SF10">
    <property type="entry name" value="CITRATE LYASE SUBUNIT BETA"/>
    <property type="match status" value="1"/>
</dbReference>
<dbReference type="SUPFAM" id="SSF51621">
    <property type="entry name" value="Phosphoenolpyruvate/pyruvate domain"/>
    <property type="match status" value="1"/>
</dbReference>
<sequence>MSAPQQAAWLPPGPALLFCPADRPERFAKAAARADVAILDLEDGCAPERREQARKDLTKAGLDPERAIVRINPAGAPDHAADLDAVAATACSTVMLAKTESAAQVESVGFNVLALVETPLGAVRATEIAQAANCVGLMWGAEDLVAAMGGSSSRFADAGYRDVARHVRSSVILAAAAFGKFAVDAVHVDIADHEGLRAEAADAAALGLAATACIHPSQVDIIRAAYAPTEEQVAWAKRVLEAAAGNAGASQLDGRMVDAPLFRQAEAIMRRAGSAAVL</sequence>
<keyword evidence="5" id="KW-0456">Lyase</keyword>
<dbReference type="EMBL" id="JAKLTQ010000002">
    <property type="protein sequence ID" value="MCG2621330.1"/>
    <property type="molecule type" value="Genomic_DNA"/>
</dbReference>
<dbReference type="InterPro" id="IPR040442">
    <property type="entry name" value="Pyrv_kinase-like_dom_sf"/>
</dbReference>
<dbReference type="Gene3D" id="3.20.20.60">
    <property type="entry name" value="Phosphoenolpyruvate-binding domains"/>
    <property type="match status" value="1"/>
</dbReference>
<dbReference type="Pfam" id="PF03328">
    <property type="entry name" value="HpcH_HpaI"/>
    <property type="match status" value="2"/>
</dbReference>
<evidence type="ECO:0000259" key="4">
    <source>
        <dbReference type="Pfam" id="PF03328"/>
    </source>
</evidence>
<comment type="caution">
    <text evidence="5">The sequence shown here is derived from an EMBL/GenBank/DDBJ whole genome shotgun (WGS) entry which is preliminary data.</text>
</comment>
<feature type="domain" description="HpcH/HpaI aldolase/citrate lyase" evidence="4">
    <location>
        <begin position="16"/>
        <end position="108"/>
    </location>
</feature>
<keyword evidence="3" id="KW-0460">Magnesium</keyword>
<dbReference type="Proteomes" id="UP001165368">
    <property type="component" value="Unassembled WGS sequence"/>
</dbReference>
<reference evidence="5" key="1">
    <citation type="submission" date="2022-01" db="EMBL/GenBank/DDBJ databases">
        <authorList>
            <person name="Jo J.-H."/>
            <person name="Im W.-T."/>
        </authorList>
    </citation>
    <scope>NUCLEOTIDE SEQUENCE</scope>
    <source>
        <strain evidence="5">I2-34</strain>
    </source>
</reference>
<organism evidence="5 6">
    <name type="scientific">Arthrobacter hankyongi</name>
    <dbReference type="NCBI Taxonomy" id="2904801"/>
    <lineage>
        <taxon>Bacteria</taxon>
        <taxon>Bacillati</taxon>
        <taxon>Actinomycetota</taxon>
        <taxon>Actinomycetes</taxon>
        <taxon>Micrococcales</taxon>
        <taxon>Micrococcaceae</taxon>
        <taxon>Arthrobacter</taxon>
    </lineage>
</organism>
<dbReference type="InterPro" id="IPR005000">
    <property type="entry name" value="Aldolase/citrate-lyase_domain"/>
</dbReference>
<dbReference type="RefSeq" id="WP_237818434.1">
    <property type="nucleotide sequence ID" value="NZ_JAKLTQ010000002.1"/>
</dbReference>
<evidence type="ECO:0000313" key="5">
    <source>
        <dbReference type="EMBL" id="MCG2621330.1"/>
    </source>
</evidence>
<proteinExistence type="predicted"/>
<evidence type="ECO:0000256" key="1">
    <source>
        <dbReference type="ARBA" id="ARBA00001946"/>
    </source>
</evidence>
<accession>A0ABS9L3S1</accession>
<gene>
    <name evidence="5" type="ORF">LVY72_05305</name>
</gene>
<dbReference type="InterPro" id="IPR015813">
    <property type="entry name" value="Pyrv/PenolPyrv_kinase-like_dom"/>
</dbReference>
<keyword evidence="2" id="KW-0479">Metal-binding</keyword>